<keyword evidence="8" id="KW-1185">Reference proteome</keyword>
<dbReference type="InterPro" id="IPR007627">
    <property type="entry name" value="RNA_pol_sigma70_r2"/>
</dbReference>
<dbReference type="InterPro" id="IPR013249">
    <property type="entry name" value="RNA_pol_sigma70_r4_t2"/>
</dbReference>
<comment type="similarity">
    <text evidence="1">Belongs to the sigma-70 factor family. ECF subfamily.</text>
</comment>
<evidence type="ECO:0000313" key="7">
    <source>
        <dbReference type="EMBL" id="MDN4075620.1"/>
    </source>
</evidence>
<evidence type="ECO:0000256" key="3">
    <source>
        <dbReference type="ARBA" id="ARBA00023082"/>
    </source>
</evidence>
<dbReference type="PANTHER" id="PTHR43133:SF60">
    <property type="entry name" value="RNA POLYMERASE SIGMA FACTOR SIGV"/>
    <property type="match status" value="1"/>
</dbReference>
<dbReference type="Gene3D" id="1.10.10.10">
    <property type="entry name" value="Winged helix-like DNA-binding domain superfamily/Winged helix DNA-binding domain"/>
    <property type="match status" value="1"/>
</dbReference>
<organism evidence="7 8">
    <name type="scientific">Fictibacillus terranigra</name>
    <dbReference type="NCBI Taxonomy" id="3058424"/>
    <lineage>
        <taxon>Bacteria</taxon>
        <taxon>Bacillati</taxon>
        <taxon>Bacillota</taxon>
        <taxon>Bacilli</taxon>
        <taxon>Bacillales</taxon>
        <taxon>Fictibacillaceae</taxon>
        <taxon>Fictibacillus</taxon>
    </lineage>
</organism>
<dbReference type="InterPro" id="IPR013324">
    <property type="entry name" value="RNA_pol_sigma_r3/r4-like"/>
</dbReference>
<feature type="domain" description="RNA polymerase sigma-70 region 2" evidence="5">
    <location>
        <begin position="21"/>
        <end position="87"/>
    </location>
</feature>
<keyword evidence="2" id="KW-0805">Transcription regulation</keyword>
<sequence>MDEQDLVKKAKKGDQHSLSLLLQQNYSFLFHYLLKITMNRSTAEDLVQETMLKCIQKIGLYKGKSKFSSWLISIASNLYIDQIRRKKTEQKFQEREHDSRSLKWKAAFIDEEWNEALDALSLLSEDTRVPLILKHYYGYTYEEIGSMLNIPAGTVKSRIHTGLTFIRKELSESEEETRVRN</sequence>
<dbReference type="Pfam" id="PF08281">
    <property type="entry name" value="Sigma70_r4_2"/>
    <property type="match status" value="1"/>
</dbReference>
<dbReference type="EMBL" id="JAUHLN010000006">
    <property type="protein sequence ID" value="MDN4075620.1"/>
    <property type="molecule type" value="Genomic_DNA"/>
</dbReference>
<evidence type="ECO:0000313" key="8">
    <source>
        <dbReference type="Proteomes" id="UP001168694"/>
    </source>
</evidence>
<dbReference type="InterPro" id="IPR014284">
    <property type="entry name" value="RNA_pol_sigma-70_dom"/>
</dbReference>
<evidence type="ECO:0000259" key="5">
    <source>
        <dbReference type="Pfam" id="PF04542"/>
    </source>
</evidence>
<dbReference type="Gene3D" id="1.10.1740.10">
    <property type="match status" value="1"/>
</dbReference>
<feature type="domain" description="RNA polymerase sigma factor 70 region 4 type 2" evidence="6">
    <location>
        <begin position="115"/>
        <end position="163"/>
    </location>
</feature>
<dbReference type="RefSeq" id="WP_290401729.1">
    <property type="nucleotide sequence ID" value="NZ_JAUHLN010000006.1"/>
</dbReference>
<dbReference type="SUPFAM" id="SSF88946">
    <property type="entry name" value="Sigma2 domain of RNA polymerase sigma factors"/>
    <property type="match status" value="1"/>
</dbReference>
<proteinExistence type="inferred from homology"/>
<evidence type="ECO:0000256" key="4">
    <source>
        <dbReference type="ARBA" id="ARBA00023163"/>
    </source>
</evidence>
<evidence type="ECO:0000259" key="6">
    <source>
        <dbReference type="Pfam" id="PF08281"/>
    </source>
</evidence>
<dbReference type="Pfam" id="PF04542">
    <property type="entry name" value="Sigma70_r2"/>
    <property type="match status" value="1"/>
</dbReference>
<dbReference type="InterPro" id="IPR039425">
    <property type="entry name" value="RNA_pol_sigma-70-like"/>
</dbReference>
<reference evidence="7" key="1">
    <citation type="submission" date="2023-06" db="EMBL/GenBank/DDBJ databases">
        <title>Draft Genome Sequences of Representative Paenibacillus Polymyxa, Bacillus cereus, Fictibacillus sp., and Brevibacillus agri Strains Isolated from Amazonian Dark Earth.</title>
        <authorList>
            <person name="Pellegrinetti T.A."/>
            <person name="Cunha I.C.M."/>
            <person name="Chaves M.G."/>
            <person name="Freitas A.S."/>
            <person name="Silva A.V.R."/>
            <person name="Tsai S.M."/>
            <person name="Mendes L.W."/>
        </authorList>
    </citation>
    <scope>NUCLEOTIDE SEQUENCE</scope>
    <source>
        <strain evidence="7">CENA-BCM004</strain>
    </source>
</reference>
<comment type="caution">
    <text evidence="7">The sequence shown here is derived from an EMBL/GenBank/DDBJ whole genome shotgun (WGS) entry which is preliminary data.</text>
</comment>
<dbReference type="InterPro" id="IPR036388">
    <property type="entry name" value="WH-like_DNA-bd_sf"/>
</dbReference>
<name>A0ABT8ECL4_9BACL</name>
<keyword evidence="3" id="KW-0731">Sigma factor</keyword>
<dbReference type="NCBIfam" id="TIGR02937">
    <property type="entry name" value="sigma70-ECF"/>
    <property type="match status" value="1"/>
</dbReference>
<dbReference type="CDD" id="cd06171">
    <property type="entry name" value="Sigma70_r4"/>
    <property type="match status" value="1"/>
</dbReference>
<dbReference type="Proteomes" id="UP001168694">
    <property type="component" value="Unassembled WGS sequence"/>
</dbReference>
<accession>A0ABT8ECL4</accession>
<gene>
    <name evidence="7" type="primary">sigY</name>
    <name evidence="7" type="ORF">QYF49_21915</name>
</gene>
<dbReference type="InterPro" id="IPR013325">
    <property type="entry name" value="RNA_pol_sigma_r2"/>
</dbReference>
<evidence type="ECO:0000256" key="1">
    <source>
        <dbReference type="ARBA" id="ARBA00010641"/>
    </source>
</evidence>
<dbReference type="SUPFAM" id="SSF88659">
    <property type="entry name" value="Sigma3 and sigma4 domains of RNA polymerase sigma factors"/>
    <property type="match status" value="1"/>
</dbReference>
<protein>
    <submittedName>
        <fullName evidence="7">RNA polymerase sigma factor SigY</fullName>
    </submittedName>
</protein>
<dbReference type="PANTHER" id="PTHR43133">
    <property type="entry name" value="RNA POLYMERASE ECF-TYPE SIGMA FACTO"/>
    <property type="match status" value="1"/>
</dbReference>
<keyword evidence="4" id="KW-0804">Transcription</keyword>
<dbReference type="NCBIfam" id="NF007216">
    <property type="entry name" value="PRK09638.1"/>
    <property type="match status" value="1"/>
</dbReference>
<evidence type="ECO:0000256" key="2">
    <source>
        <dbReference type="ARBA" id="ARBA00023015"/>
    </source>
</evidence>